<gene>
    <name evidence="2" type="ORF">HYPSUDRAFT_219968</name>
</gene>
<reference evidence="3" key="1">
    <citation type="submission" date="2014-04" db="EMBL/GenBank/DDBJ databases">
        <title>Evolutionary Origins and Diversification of the Mycorrhizal Mutualists.</title>
        <authorList>
            <consortium name="DOE Joint Genome Institute"/>
            <consortium name="Mycorrhizal Genomics Consortium"/>
            <person name="Kohler A."/>
            <person name="Kuo A."/>
            <person name="Nagy L.G."/>
            <person name="Floudas D."/>
            <person name="Copeland A."/>
            <person name="Barry K.W."/>
            <person name="Cichocki N."/>
            <person name="Veneault-Fourrey C."/>
            <person name="LaButti K."/>
            <person name="Lindquist E.A."/>
            <person name="Lipzen A."/>
            <person name="Lundell T."/>
            <person name="Morin E."/>
            <person name="Murat C."/>
            <person name="Riley R."/>
            <person name="Ohm R."/>
            <person name="Sun H."/>
            <person name="Tunlid A."/>
            <person name="Henrissat B."/>
            <person name="Grigoriev I.V."/>
            <person name="Hibbett D.S."/>
            <person name="Martin F."/>
        </authorList>
    </citation>
    <scope>NUCLEOTIDE SEQUENCE [LARGE SCALE GENOMIC DNA]</scope>
    <source>
        <strain evidence="3">FD-334 SS-4</strain>
    </source>
</reference>
<feature type="compositionally biased region" description="Low complexity" evidence="1">
    <location>
        <begin position="64"/>
        <end position="76"/>
    </location>
</feature>
<dbReference type="AlphaFoldDB" id="A0A0D2KLM7"/>
<dbReference type="OrthoDB" id="3070819at2759"/>
<feature type="region of interest" description="Disordered" evidence="1">
    <location>
        <begin position="1"/>
        <end position="29"/>
    </location>
</feature>
<evidence type="ECO:0000313" key="2">
    <source>
        <dbReference type="EMBL" id="KJA15522.1"/>
    </source>
</evidence>
<proteinExistence type="predicted"/>
<keyword evidence="3" id="KW-1185">Reference proteome</keyword>
<dbReference type="Proteomes" id="UP000054270">
    <property type="component" value="Unassembled WGS sequence"/>
</dbReference>
<sequence length="247" mass="25344">MAKLARTLGENVPPELVFRPAPTPTSNSRLARSSSLFASFNAHVSGPAPPVLAVAATPTPPAPTSSVRAAPPTSTAGKGGAIRTTGKRRAARPRSLALGAASAIVAADAVLSRRAAASMDAPRVVNKAPAVEAVGLAPGDLGRRKEREWSGEWNGSPASAANAPRGTSRSGACAGHAGGGVILGAYPRTNNQTLSRSPALAVRVELAQSPERSALHRTAHTPPGWETARTTHARPRASRARVVRLWA</sequence>
<evidence type="ECO:0000256" key="1">
    <source>
        <dbReference type="SAM" id="MobiDB-lite"/>
    </source>
</evidence>
<evidence type="ECO:0000313" key="3">
    <source>
        <dbReference type="Proteomes" id="UP000054270"/>
    </source>
</evidence>
<dbReference type="EMBL" id="KN817642">
    <property type="protein sequence ID" value="KJA15522.1"/>
    <property type="molecule type" value="Genomic_DNA"/>
</dbReference>
<protein>
    <submittedName>
        <fullName evidence="2">Uncharacterized protein</fullName>
    </submittedName>
</protein>
<feature type="region of interest" description="Disordered" evidence="1">
    <location>
        <begin position="58"/>
        <end position="93"/>
    </location>
</feature>
<feature type="region of interest" description="Disordered" evidence="1">
    <location>
        <begin position="142"/>
        <end position="172"/>
    </location>
</feature>
<name>A0A0D2KLM7_HYPSF</name>
<accession>A0A0D2KLM7</accession>
<organism evidence="2 3">
    <name type="scientific">Hypholoma sublateritium (strain FD-334 SS-4)</name>
    <dbReference type="NCBI Taxonomy" id="945553"/>
    <lineage>
        <taxon>Eukaryota</taxon>
        <taxon>Fungi</taxon>
        <taxon>Dikarya</taxon>
        <taxon>Basidiomycota</taxon>
        <taxon>Agaricomycotina</taxon>
        <taxon>Agaricomycetes</taxon>
        <taxon>Agaricomycetidae</taxon>
        <taxon>Agaricales</taxon>
        <taxon>Agaricineae</taxon>
        <taxon>Strophariaceae</taxon>
        <taxon>Hypholoma</taxon>
    </lineage>
</organism>